<feature type="compositionally biased region" description="Pro residues" evidence="1">
    <location>
        <begin position="19"/>
        <end position="28"/>
    </location>
</feature>
<proteinExistence type="predicted"/>
<feature type="compositionally biased region" description="Basic and acidic residues" evidence="1">
    <location>
        <begin position="31"/>
        <end position="44"/>
    </location>
</feature>
<reference evidence="2 3" key="1">
    <citation type="submission" date="2019-05" db="EMBL/GenBank/DDBJ databases">
        <title>Another draft genome of Portunus trituberculatus and its Hox gene families provides insights of decapod evolution.</title>
        <authorList>
            <person name="Jeong J.-H."/>
            <person name="Song I."/>
            <person name="Kim S."/>
            <person name="Choi T."/>
            <person name="Kim D."/>
            <person name="Ryu S."/>
            <person name="Kim W."/>
        </authorList>
    </citation>
    <scope>NUCLEOTIDE SEQUENCE [LARGE SCALE GENOMIC DNA]</scope>
    <source>
        <tissue evidence="2">Muscle</tissue>
    </source>
</reference>
<feature type="compositionally biased region" description="Basic and acidic residues" evidence="1">
    <location>
        <begin position="1"/>
        <end position="12"/>
    </location>
</feature>
<feature type="region of interest" description="Disordered" evidence="1">
    <location>
        <begin position="1"/>
        <end position="44"/>
    </location>
</feature>
<keyword evidence="3" id="KW-1185">Reference proteome</keyword>
<protein>
    <submittedName>
        <fullName evidence="2">Uncharacterized protein</fullName>
    </submittedName>
</protein>
<dbReference type="AlphaFoldDB" id="A0A5B7GXP1"/>
<sequence length="83" mass="9289">MNQSGEETRTKEAVNLVPPSLPPSPFSPPGLHEERRKRDAEAEVSRPLGCHTGVGVQDREYGCHLYREKERGLVVLIWACTGY</sequence>
<evidence type="ECO:0000256" key="1">
    <source>
        <dbReference type="SAM" id="MobiDB-lite"/>
    </source>
</evidence>
<evidence type="ECO:0000313" key="3">
    <source>
        <dbReference type="Proteomes" id="UP000324222"/>
    </source>
</evidence>
<dbReference type="Proteomes" id="UP000324222">
    <property type="component" value="Unassembled WGS sequence"/>
</dbReference>
<dbReference type="EMBL" id="VSRR010018722">
    <property type="protein sequence ID" value="MPC61628.1"/>
    <property type="molecule type" value="Genomic_DNA"/>
</dbReference>
<organism evidence="2 3">
    <name type="scientific">Portunus trituberculatus</name>
    <name type="common">Swimming crab</name>
    <name type="synonym">Neptunus trituberculatus</name>
    <dbReference type="NCBI Taxonomy" id="210409"/>
    <lineage>
        <taxon>Eukaryota</taxon>
        <taxon>Metazoa</taxon>
        <taxon>Ecdysozoa</taxon>
        <taxon>Arthropoda</taxon>
        <taxon>Crustacea</taxon>
        <taxon>Multicrustacea</taxon>
        <taxon>Malacostraca</taxon>
        <taxon>Eumalacostraca</taxon>
        <taxon>Eucarida</taxon>
        <taxon>Decapoda</taxon>
        <taxon>Pleocyemata</taxon>
        <taxon>Brachyura</taxon>
        <taxon>Eubrachyura</taxon>
        <taxon>Portunoidea</taxon>
        <taxon>Portunidae</taxon>
        <taxon>Portuninae</taxon>
        <taxon>Portunus</taxon>
    </lineage>
</organism>
<gene>
    <name evidence="2" type="ORF">E2C01_055701</name>
</gene>
<evidence type="ECO:0000313" key="2">
    <source>
        <dbReference type="EMBL" id="MPC61628.1"/>
    </source>
</evidence>
<comment type="caution">
    <text evidence="2">The sequence shown here is derived from an EMBL/GenBank/DDBJ whole genome shotgun (WGS) entry which is preliminary data.</text>
</comment>
<accession>A0A5B7GXP1</accession>
<name>A0A5B7GXP1_PORTR</name>